<evidence type="ECO:0000256" key="1">
    <source>
        <dbReference type="SAM" id="Phobius"/>
    </source>
</evidence>
<accession>A0AAD7WG28</accession>
<keyword evidence="1" id="KW-1133">Transmembrane helix</keyword>
<comment type="caution">
    <text evidence="2">The sequence shown here is derived from an EMBL/GenBank/DDBJ whole genome shotgun (WGS) entry which is preliminary data.</text>
</comment>
<dbReference type="Proteomes" id="UP001221898">
    <property type="component" value="Unassembled WGS sequence"/>
</dbReference>
<organism evidence="2 3">
    <name type="scientific">Aldrovandia affinis</name>
    <dbReference type="NCBI Taxonomy" id="143900"/>
    <lineage>
        <taxon>Eukaryota</taxon>
        <taxon>Metazoa</taxon>
        <taxon>Chordata</taxon>
        <taxon>Craniata</taxon>
        <taxon>Vertebrata</taxon>
        <taxon>Euteleostomi</taxon>
        <taxon>Actinopterygii</taxon>
        <taxon>Neopterygii</taxon>
        <taxon>Teleostei</taxon>
        <taxon>Notacanthiformes</taxon>
        <taxon>Halosauridae</taxon>
        <taxon>Aldrovandia</taxon>
    </lineage>
</organism>
<gene>
    <name evidence="2" type="ORF">AAFF_G00042790</name>
</gene>
<dbReference type="EMBL" id="JAINUG010000123">
    <property type="protein sequence ID" value="KAJ8394679.1"/>
    <property type="molecule type" value="Genomic_DNA"/>
</dbReference>
<feature type="transmembrane region" description="Helical" evidence="1">
    <location>
        <begin position="58"/>
        <end position="79"/>
    </location>
</feature>
<protein>
    <submittedName>
        <fullName evidence="2">Uncharacterized protein</fullName>
    </submittedName>
</protein>
<dbReference type="AlphaFoldDB" id="A0AAD7WG28"/>
<proteinExistence type="predicted"/>
<evidence type="ECO:0000313" key="3">
    <source>
        <dbReference type="Proteomes" id="UP001221898"/>
    </source>
</evidence>
<reference evidence="2" key="1">
    <citation type="journal article" date="2023" name="Science">
        <title>Genome structures resolve the early diversification of teleost fishes.</title>
        <authorList>
            <person name="Parey E."/>
            <person name="Louis A."/>
            <person name="Montfort J."/>
            <person name="Bouchez O."/>
            <person name="Roques C."/>
            <person name="Iampietro C."/>
            <person name="Lluch J."/>
            <person name="Castinel A."/>
            <person name="Donnadieu C."/>
            <person name="Desvignes T."/>
            <person name="Floi Bucao C."/>
            <person name="Jouanno E."/>
            <person name="Wen M."/>
            <person name="Mejri S."/>
            <person name="Dirks R."/>
            <person name="Jansen H."/>
            <person name="Henkel C."/>
            <person name="Chen W.J."/>
            <person name="Zahm M."/>
            <person name="Cabau C."/>
            <person name="Klopp C."/>
            <person name="Thompson A.W."/>
            <person name="Robinson-Rechavi M."/>
            <person name="Braasch I."/>
            <person name="Lecointre G."/>
            <person name="Bobe J."/>
            <person name="Postlethwait J.H."/>
            <person name="Berthelot C."/>
            <person name="Roest Crollius H."/>
            <person name="Guiguen Y."/>
        </authorList>
    </citation>
    <scope>NUCLEOTIDE SEQUENCE</scope>
    <source>
        <strain evidence="2">NC1722</strain>
    </source>
</reference>
<name>A0AAD7WG28_9TELE</name>
<keyword evidence="3" id="KW-1185">Reference proteome</keyword>
<sequence length="159" mass="17762">MGGVWGRSRRAQQCRGGGPNFQLSALALKCSSAGKCKGGLDRDFIVSQRAAVMRDPMIFSHSLSLSVCLSVFVSVSLYLSHSFSYSLHLSLFISRSLFLSLSYAQHPSRGTSSPHKHIYRHTHRHNPDTHTHTHTHTIQTSPYTYTHTHTHTSQTPPLH</sequence>
<keyword evidence="1" id="KW-0812">Transmembrane</keyword>
<keyword evidence="1" id="KW-0472">Membrane</keyword>
<evidence type="ECO:0000313" key="2">
    <source>
        <dbReference type="EMBL" id="KAJ8394679.1"/>
    </source>
</evidence>